<name>A0A2K5RF24_CEBIM</name>
<feature type="compositionally biased region" description="Polar residues" evidence="2">
    <location>
        <begin position="1"/>
        <end position="19"/>
    </location>
</feature>
<comment type="similarity">
    <text evidence="1">Belongs to the SPAN-X family.</text>
</comment>
<dbReference type="Ensembl" id="ENSCCAT00000044270.1">
    <property type="protein sequence ID" value="ENSCCAP00000026739.1"/>
    <property type="gene ID" value="ENSCCAG00000031160.1"/>
</dbReference>
<accession>A0A2K5RF24</accession>
<proteinExistence type="inferred from homology"/>
<reference evidence="3" key="2">
    <citation type="submission" date="2025-09" db="UniProtKB">
        <authorList>
            <consortium name="Ensembl"/>
        </authorList>
    </citation>
    <scope>IDENTIFICATION</scope>
</reference>
<dbReference type="OMA" id="RVLVFCY"/>
<dbReference type="AlphaFoldDB" id="A0A2K5RF24"/>
<reference evidence="3" key="1">
    <citation type="submission" date="2025-08" db="UniProtKB">
        <authorList>
            <consortium name="Ensembl"/>
        </authorList>
    </citation>
    <scope>IDENTIFICATION</scope>
</reference>
<evidence type="ECO:0000313" key="3">
    <source>
        <dbReference type="Ensembl" id="ENSCCAP00000026739.1"/>
    </source>
</evidence>
<dbReference type="InterPro" id="IPR010007">
    <property type="entry name" value="SPAN-X_fam"/>
</dbReference>
<protein>
    <submittedName>
        <fullName evidence="3">Uncharacterized protein</fullName>
    </submittedName>
</protein>
<organism evidence="3 4">
    <name type="scientific">Cebus imitator</name>
    <name type="common">Panamanian white-faced capuchin</name>
    <name type="synonym">Cebus capucinus imitator</name>
    <dbReference type="NCBI Taxonomy" id="2715852"/>
    <lineage>
        <taxon>Eukaryota</taxon>
        <taxon>Metazoa</taxon>
        <taxon>Chordata</taxon>
        <taxon>Craniata</taxon>
        <taxon>Vertebrata</taxon>
        <taxon>Euteleostomi</taxon>
        <taxon>Mammalia</taxon>
        <taxon>Eutheria</taxon>
        <taxon>Euarchontoglires</taxon>
        <taxon>Primates</taxon>
        <taxon>Haplorrhini</taxon>
        <taxon>Platyrrhini</taxon>
        <taxon>Cebidae</taxon>
        <taxon>Cebinae</taxon>
        <taxon>Cebus</taxon>
    </lineage>
</organism>
<sequence>MEDPSSNTKGENNKCSSESNTKENNEKQETMKTDLAPKKSFKKTKKSKYSTILEFSYKKDEKINSNQLEKDPSK</sequence>
<dbReference type="Proteomes" id="UP000233040">
    <property type="component" value="Unassembled WGS sequence"/>
</dbReference>
<dbReference type="Pfam" id="PF07458">
    <property type="entry name" value="SPAN-X"/>
    <property type="match status" value="1"/>
</dbReference>
<evidence type="ECO:0000256" key="2">
    <source>
        <dbReference type="SAM" id="MobiDB-lite"/>
    </source>
</evidence>
<feature type="compositionally biased region" description="Basic and acidic residues" evidence="2">
    <location>
        <begin position="20"/>
        <end position="37"/>
    </location>
</feature>
<evidence type="ECO:0000256" key="1">
    <source>
        <dbReference type="ARBA" id="ARBA00006323"/>
    </source>
</evidence>
<keyword evidence="4" id="KW-1185">Reference proteome</keyword>
<feature type="region of interest" description="Disordered" evidence="2">
    <location>
        <begin position="1"/>
        <end position="47"/>
    </location>
</feature>
<evidence type="ECO:0000313" key="4">
    <source>
        <dbReference type="Proteomes" id="UP000233040"/>
    </source>
</evidence>